<sequence>MGQVIECRDIQLNDMNDIKQLVALASQVDFYVDVQSGHSTIDAESVLGLLSLDLHRPVTLAYNGYDKNFEAFVSAHKCA</sequence>
<proteinExistence type="predicted"/>
<dbReference type="Gene3D" id="3.30.1340.10">
    <property type="entry name" value="HPr-like"/>
    <property type="match status" value="1"/>
</dbReference>
<name>I5AQ85_EUBC6</name>
<reference evidence="1 2" key="2">
    <citation type="submission" date="2012-02" db="EMBL/GenBank/DDBJ databases">
        <title>Improved High-Quality Draft sequence of Eubacterium cellulosolvens 6.</title>
        <authorList>
            <consortium name="US DOE Joint Genome Institute"/>
            <person name="Lucas S."/>
            <person name="Han J."/>
            <person name="Lapidus A."/>
            <person name="Cheng J.-F."/>
            <person name="Goodwin L."/>
            <person name="Pitluck S."/>
            <person name="Peters L."/>
            <person name="Mikhailova N."/>
            <person name="Gu W."/>
            <person name="Detter J.C."/>
            <person name="Han C."/>
            <person name="Tapia R."/>
            <person name="Land M."/>
            <person name="Hauser L."/>
            <person name="Kyrpides N."/>
            <person name="Ivanova N."/>
            <person name="Pagani I."/>
            <person name="Johnson E."/>
            <person name="Mukhopadhyay B."/>
            <person name="Anderson I."/>
            <person name="Woyke T."/>
        </authorList>
    </citation>
    <scope>NUCLEOTIDE SEQUENCE [LARGE SCALE GENOMIC DNA]</scope>
    <source>
        <strain evidence="1 2">6</strain>
    </source>
</reference>
<evidence type="ECO:0000313" key="1">
    <source>
        <dbReference type="EMBL" id="EIM55958.1"/>
    </source>
</evidence>
<dbReference type="InterPro" id="IPR035895">
    <property type="entry name" value="HPr-like_sf"/>
</dbReference>
<dbReference type="AlphaFoldDB" id="I5AQ85"/>
<evidence type="ECO:0000313" key="2">
    <source>
        <dbReference type="Proteomes" id="UP000005753"/>
    </source>
</evidence>
<dbReference type="EMBL" id="CM001487">
    <property type="protein sequence ID" value="EIM55958.1"/>
    <property type="molecule type" value="Genomic_DNA"/>
</dbReference>
<dbReference type="eggNOG" id="COG1925">
    <property type="taxonomic scope" value="Bacteria"/>
</dbReference>
<protein>
    <submittedName>
        <fullName evidence="1">PTS HPr component</fullName>
    </submittedName>
</protein>
<keyword evidence="2" id="KW-1185">Reference proteome</keyword>
<dbReference type="SUPFAM" id="SSF55594">
    <property type="entry name" value="HPr-like"/>
    <property type="match status" value="1"/>
</dbReference>
<accession>I5AQ85</accession>
<dbReference type="HOGENOM" id="CLU_136230_4_0_9"/>
<dbReference type="STRING" id="633697.EubceDRAFT1_0092"/>
<dbReference type="Proteomes" id="UP000005753">
    <property type="component" value="Chromosome"/>
</dbReference>
<organism evidence="1 2">
    <name type="scientific">Eubacterium cellulosolvens (strain ATCC 43171 / JCM 9499 / 6)</name>
    <name type="common">Cillobacterium cellulosolvens</name>
    <dbReference type="NCBI Taxonomy" id="633697"/>
    <lineage>
        <taxon>Bacteria</taxon>
        <taxon>Bacillati</taxon>
        <taxon>Bacillota</taxon>
        <taxon>Clostridia</taxon>
        <taxon>Eubacteriales</taxon>
        <taxon>Eubacteriaceae</taxon>
        <taxon>Eubacterium</taxon>
    </lineage>
</organism>
<gene>
    <name evidence="1" type="ORF">EubceDRAFT1_0092</name>
</gene>
<reference evidence="1 2" key="1">
    <citation type="submission" date="2010-08" db="EMBL/GenBank/DDBJ databases">
        <authorList>
            <consortium name="US DOE Joint Genome Institute (JGI-PGF)"/>
            <person name="Lucas S."/>
            <person name="Copeland A."/>
            <person name="Lapidus A."/>
            <person name="Cheng J.-F."/>
            <person name="Bruce D."/>
            <person name="Goodwin L."/>
            <person name="Pitluck S."/>
            <person name="Land M.L."/>
            <person name="Hauser L."/>
            <person name="Chang Y.-J."/>
            <person name="Anderson I.J."/>
            <person name="Johnson E."/>
            <person name="Mulhopadhyay B."/>
            <person name="Kyrpides N."/>
            <person name="Woyke T.J."/>
        </authorList>
    </citation>
    <scope>NUCLEOTIDE SEQUENCE [LARGE SCALE GENOMIC DNA]</scope>
    <source>
        <strain evidence="1 2">6</strain>
    </source>
</reference>